<dbReference type="EMBL" id="MU003499">
    <property type="protein sequence ID" value="KAF2473679.1"/>
    <property type="molecule type" value="Genomic_DNA"/>
</dbReference>
<sequence length="312" mass="35009">MSASSPRKVNHYQFYNEWKGHRVEHLERCHSIIRSLHPDKPIVYLAGDSSLDNKYWVPSSGPGGEPLPVAVPDIYYNILSAPRTKPDIAFWLNHFLGERATALNTSIEESMLSDRDSDLLPQDAFIRDKIGPNDVLIVSIGANDIALRPTFSTIRHMLQLAWLTRRASIESGGGSSLAYFQELFGKKIESYIATLCSKTKPRLVIVCMIYFPLEHSAGPQESWAEWQLKALGYNSYPNQLQTAIRKIYEIATEKIKVAGTEVVPLKLYEILDGKTSGDYVARVEPSAEGGRKMSEAFVMTLESKDVIERSSD</sequence>
<comment type="caution">
    <text evidence="1">The sequence shown here is derived from an EMBL/GenBank/DDBJ whole genome shotgun (WGS) entry which is preliminary data.</text>
</comment>
<name>A0ACB6R347_9PLEO</name>
<dbReference type="Proteomes" id="UP000799755">
    <property type="component" value="Unassembled WGS sequence"/>
</dbReference>
<evidence type="ECO:0000313" key="2">
    <source>
        <dbReference type="Proteomes" id="UP000799755"/>
    </source>
</evidence>
<proteinExistence type="predicted"/>
<protein>
    <submittedName>
        <fullName evidence="1">Uncharacterized protein</fullName>
    </submittedName>
</protein>
<accession>A0ACB6R347</accession>
<gene>
    <name evidence="1" type="ORF">BDR25DRAFT_301848</name>
</gene>
<reference evidence="1" key="1">
    <citation type="journal article" date="2020" name="Stud. Mycol.">
        <title>101 Dothideomycetes genomes: a test case for predicting lifestyles and emergence of pathogens.</title>
        <authorList>
            <person name="Haridas S."/>
            <person name="Albert R."/>
            <person name="Binder M."/>
            <person name="Bloem J."/>
            <person name="Labutti K."/>
            <person name="Salamov A."/>
            <person name="Andreopoulos B."/>
            <person name="Baker S."/>
            <person name="Barry K."/>
            <person name="Bills G."/>
            <person name="Bluhm B."/>
            <person name="Cannon C."/>
            <person name="Castanera R."/>
            <person name="Culley D."/>
            <person name="Daum C."/>
            <person name="Ezra D."/>
            <person name="Gonzalez J."/>
            <person name="Henrissat B."/>
            <person name="Kuo A."/>
            <person name="Liang C."/>
            <person name="Lipzen A."/>
            <person name="Lutzoni F."/>
            <person name="Magnuson J."/>
            <person name="Mondo S."/>
            <person name="Nolan M."/>
            <person name="Ohm R."/>
            <person name="Pangilinan J."/>
            <person name="Park H.-J."/>
            <person name="Ramirez L."/>
            <person name="Alfaro M."/>
            <person name="Sun H."/>
            <person name="Tritt A."/>
            <person name="Yoshinaga Y."/>
            <person name="Zwiers L.-H."/>
            <person name="Turgeon B."/>
            <person name="Goodwin S."/>
            <person name="Spatafora J."/>
            <person name="Crous P."/>
            <person name="Grigoriev I."/>
        </authorList>
    </citation>
    <scope>NUCLEOTIDE SEQUENCE</scope>
    <source>
        <strain evidence="1">ATCC 200398</strain>
    </source>
</reference>
<keyword evidence="2" id="KW-1185">Reference proteome</keyword>
<organism evidence="1 2">
    <name type="scientific">Lindgomyces ingoldianus</name>
    <dbReference type="NCBI Taxonomy" id="673940"/>
    <lineage>
        <taxon>Eukaryota</taxon>
        <taxon>Fungi</taxon>
        <taxon>Dikarya</taxon>
        <taxon>Ascomycota</taxon>
        <taxon>Pezizomycotina</taxon>
        <taxon>Dothideomycetes</taxon>
        <taxon>Pleosporomycetidae</taxon>
        <taxon>Pleosporales</taxon>
        <taxon>Lindgomycetaceae</taxon>
        <taxon>Lindgomyces</taxon>
    </lineage>
</organism>
<evidence type="ECO:0000313" key="1">
    <source>
        <dbReference type="EMBL" id="KAF2473679.1"/>
    </source>
</evidence>